<dbReference type="GeneID" id="24096209"/>
<dbReference type="HOGENOM" id="CLU_128874_2_1_1"/>
<accession>J4G552</accession>
<evidence type="ECO:0000256" key="1">
    <source>
        <dbReference type="SAM" id="MobiDB-lite"/>
    </source>
</evidence>
<dbReference type="RefSeq" id="XP_012180581.1">
    <property type="nucleotide sequence ID" value="XM_012325191.1"/>
</dbReference>
<dbReference type="EMBL" id="HE797026">
    <property type="protein sequence ID" value="CCM01298.1"/>
    <property type="molecule type" value="Genomic_DNA"/>
</dbReference>
<dbReference type="Proteomes" id="UP000006352">
    <property type="component" value="Unassembled WGS sequence"/>
</dbReference>
<keyword evidence="3" id="KW-1185">Reference proteome</keyword>
<organism evidence="2 3">
    <name type="scientific">Fibroporia radiculosa</name>
    <dbReference type="NCBI Taxonomy" id="599839"/>
    <lineage>
        <taxon>Eukaryota</taxon>
        <taxon>Fungi</taxon>
        <taxon>Dikarya</taxon>
        <taxon>Basidiomycota</taxon>
        <taxon>Agaricomycotina</taxon>
        <taxon>Agaricomycetes</taxon>
        <taxon>Polyporales</taxon>
        <taxon>Fibroporiaceae</taxon>
        <taxon>Fibroporia</taxon>
    </lineage>
</organism>
<sequence length="97" mass="10048">MSIFRTAITPAIRSSAFAASSRALHVSPVAAKSATENVKEVAHKVNISVGRGLASALEKGEEVTGATKETLAPKVDKAKKATSQASEKANEASQSLR</sequence>
<proteinExistence type="predicted"/>
<evidence type="ECO:0000313" key="3">
    <source>
        <dbReference type="Proteomes" id="UP000006352"/>
    </source>
</evidence>
<gene>
    <name evidence="2" type="ORF">FIBRA_03347</name>
</gene>
<feature type="compositionally biased region" description="Polar residues" evidence="1">
    <location>
        <begin position="81"/>
        <end position="97"/>
    </location>
</feature>
<name>J4G552_9APHY</name>
<protein>
    <submittedName>
        <fullName evidence="2">Uncharacterized protein</fullName>
    </submittedName>
</protein>
<feature type="region of interest" description="Disordered" evidence="1">
    <location>
        <begin position="58"/>
        <end position="97"/>
    </location>
</feature>
<evidence type="ECO:0000313" key="2">
    <source>
        <dbReference type="EMBL" id="CCM01298.1"/>
    </source>
</evidence>
<dbReference type="STRING" id="599839.J4G552"/>
<dbReference type="InParanoid" id="J4G552"/>
<dbReference type="OrthoDB" id="4023585at2759"/>
<reference evidence="2 3" key="1">
    <citation type="journal article" date="2012" name="Appl. Environ. Microbiol.">
        <title>Short-read sequencing for genomic analysis of the brown rot fungus Fibroporia radiculosa.</title>
        <authorList>
            <person name="Tang J.D."/>
            <person name="Perkins A.D."/>
            <person name="Sonstegard T.S."/>
            <person name="Schroeder S.G."/>
            <person name="Burgess S.C."/>
            <person name="Diehl S.V."/>
        </authorList>
    </citation>
    <scope>NUCLEOTIDE SEQUENCE [LARGE SCALE GENOMIC DNA]</scope>
    <source>
        <strain evidence="2 3">TFFH 294</strain>
    </source>
</reference>
<dbReference type="AlphaFoldDB" id="J4G552"/>